<organism evidence="1 2">
    <name type="scientific">Pyropia yezoensis</name>
    <name type="common">Susabi-nori</name>
    <name type="synonym">Porphyra yezoensis</name>
    <dbReference type="NCBI Taxonomy" id="2788"/>
    <lineage>
        <taxon>Eukaryota</taxon>
        <taxon>Rhodophyta</taxon>
        <taxon>Bangiophyceae</taxon>
        <taxon>Bangiales</taxon>
        <taxon>Bangiaceae</taxon>
        <taxon>Pyropia</taxon>
    </lineage>
</organism>
<proteinExistence type="predicted"/>
<evidence type="ECO:0000313" key="1">
    <source>
        <dbReference type="EMBL" id="KAK1865988.1"/>
    </source>
</evidence>
<gene>
    <name evidence="1" type="ORF">I4F81_008509</name>
</gene>
<sequence length="205" mass="21851">MPRARTARLVAAAMAAAATTFLAAWTPVGGAPAAHRPAVSWAAAAAPPPTTAAAASAPLSGGRPVAARQYYQGANEPWAISLTQWLANKSEDLLNDRRAEAGRSRLPARWDLRADAIRQAEAMADRGAIFHQAMVPLLGKWNAAWVSENVAMNFIEEGAWGLVMLWMGSTGHRLNLLDSRATHTGCGVVQRGGWNWSSCVYAHAN</sequence>
<accession>A0ACC3C7E2</accession>
<protein>
    <submittedName>
        <fullName evidence="1">Uncharacterized protein</fullName>
    </submittedName>
</protein>
<dbReference type="EMBL" id="CM020619">
    <property type="protein sequence ID" value="KAK1865988.1"/>
    <property type="molecule type" value="Genomic_DNA"/>
</dbReference>
<keyword evidence="2" id="KW-1185">Reference proteome</keyword>
<dbReference type="Proteomes" id="UP000798662">
    <property type="component" value="Chromosome 2"/>
</dbReference>
<comment type="caution">
    <text evidence="1">The sequence shown here is derived from an EMBL/GenBank/DDBJ whole genome shotgun (WGS) entry which is preliminary data.</text>
</comment>
<reference evidence="1" key="1">
    <citation type="submission" date="2019-11" db="EMBL/GenBank/DDBJ databases">
        <title>Nori genome reveals adaptations in red seaweeds to the harsh intertidal environment.</title>
        <authorList>
            <person name="Wang D."/>
            <person name="Mao Y."/>
        </authorList>
    </citation>
    <scope>NUCLEOTIDE SEQUENCE</scope>
    <source>
        <tissue evidence="1">Gametophyte</tissue>
    </source>
</reference>
<name>A0ACC3C7E2_PYRYE</name>
<evidence type="ECO:0000313" key="2">
    <source>
        <dbReference type="Proteomes" id="UP000798662"/>
    </source>
</evidence>